<dbReference type="HOGENOM" id="CLU_2740157_0_0_1"/>
<dbReference type="RefSeq" id="XP_009262490.1">
    <property type="nucleotide sequence ID" value="XM_009264215.1"/>
</dbReference>
<evidence type="ECO:0000313" key="2">
    <source>
        <dbReference type="Proteomes" id="UP000007978"/>
    </source>
</evidence>
<protein>
    <submittedName>
        <fullName evidence="1">Uncharacterized protein</fullName>
    </submittedName>
</protein>
<dbReference type="OrthoDB" id="3660917at2759"/>
<gene>
    <name evidence="1" type="ORF">FPSE_11098</name>
</gene>
<comment type="caution">
    <text evidence="1">The sequence shown here is derived from an EMBL/GenBank/DDBJ whole genome shotgun (WGS) entry which is preliminary data.</text>
</comment>
<dbReference type="KEGG" id="fpu:FPSE_11098"/>
<keyword evidence="2" id="KW-1185">Reference proteome</keyword>
<sequence>MAAKYQDTALEPKYGGNVIEIDGKIVLATDDKMTEEIDDLVEQLEKNNPEESYPAGEGYISRFSYYTLGIN</sequence>
<organism evidence="1 2">
    <name type="scientific">Fusarium pseudograminearum (strain CS3096)</name>
    <name type="common">Wheat and barley crown-rot fungus</name>
    <dbReference type="NCBI Taxonomy" id="1028729"/>
    <lineage>
        <taxon>Eukaryota</taxon>
        <taxon>Fungi</taxon>
        <taxon>Dikarya</taxon>
        <taxon>Ascomycota</taxon>
        <taxon>Pezizomycotina</taxon>
        <taxon>Sordariomycetes</taxon>
        <taxon>Hypocreomycetidae</taxon>
        <taxon>Hypocreales</taxon>
        <taxon>Nectriaceae</taxon>
        <taxon>Fusarium</taxon>
    </lineage>
</organism>
<accession>K3VXD9</accession>
<dbReference type="AlphaFoldDB" id="K3VXD9"/>
<evidence type="ECO:0000313" key="1">
    <source>
        <dbReference type="EMBL" id="EKJ68730.1"/>
    </source>
</evidence>
<reference evidence="1 2" key="1">
    <citation type="journal article" date="2012" name="PLoS Pathog.">
        <title>Comparative pathogenomics reveals horizontally acquired novel virulence genes in fungi infecting cereal hosts.</title>
        <authorList>
            <person name="Gardiner D.M."/>
            <person name="McDonald M.C."/>
            <person name="Covarelli L."/>
            <person name="Solomon P.S."/>
            <person name="Rusu A.G."/>
            <person name="Marshall M."/>
            <person name="Kazan K."/>
            <person name="Chakraborty S."/>
            <person name="McDonald B.A."/>
            <person name="Manners J.M."/>
        </authorList>
    </citation>
    <scope>NUCLEOTIDE SEQUENCE [LARGE SCALE GENOMIC DNA]</scope>
    <source>
        <strain evidence="1 2">CS3096</strain>
    </source>
</reference>
<name>K3VXD9_FUSPC</name>
<proteinExistence type="predicted"/>
<dbReference type="EMBL" id="AFNW01000392">
    <property type="protein sequence ID" value="EKJ68730.1"/>
    <property type="molecule type" value="Genomic_DNA"/>
</dbReference>
<dbReference type="Proteomes" id="UP000007978">
    <property type="component" value="Chromosome 3"/>
</dbReference>
<dbReference type="GeneID" id="20369715"/>